<dbReference type="SUPFAM" id="SSF52499">
    <property type="entry name" value="Isochorismatase-like hydrolases"/>
    <property type="match status" value="1"/>
</dbReference>
<sequence>MSVRSLDKGERIAFVMHECQNGMINPDIATNAPLAAHAKSRGVVENIAAVAAACRERGMPVFHSTIEPRPDYVGTDASCLLLGGLVKKGGIVAGKPATEIHPDLTPHDSDIRIRRVHGLTPFHGTELEAYLRHQRIETVILAGVSTDVGIPGASLEAINRGFRVVVPEDCIAGSSTESHDWQVRHTLPLLATVTTTSDVLDVLGRAAQQS</sequence>
<dbReference type="GO" id="GO:0016787">
    <property type="term" value="F:hydrolase activity"/>
    <property type="evidence" value="ECO:0007669"/>
    <property type="project" value="UniProtKB-KW"/>
</dbReference>
<dbReference type="InterPro" id="IPR050272">
    <property type="entry name" value="Isochorismatase-like_hydrls"/>
</dbReference>
<dbReference type="InterPro" id="IPR036380">
    <property type="entry name" value="Isochorismatase-like_sf"/>
</dbReference>
<organism evidence="3 4">
    <name type="scientific">Aeromicrobium yanjiei</name>
    <dbReference type="NCBI Taxonomy" id="2662028"/>
    <lineage>
        <taxon>Bacteria</taxon>
        <taxon>Bacillati</taxon>
        <taxon>Actinomycetota</taxon>
        <taxon>Actinomycetes</taxon>
        <taxon>Propionibacteriales</taxon>
        <taxon>Nocardioidaceae</taxon>
        <taxon>Aeromicrobium</taxon>
    </lineage>
</organism>
<evidence type="ECO:0000313" key="3">
    <source>
        <dbReference type="EMBL" id="QGG41565.1"/>
    </source>
</evidence>
<dbReference type="InterPro" id="IPR000868">
    <property type="entry name" value="Isochorismatase-like_dom"/>
</dbReference>
<name>A0A5Q2MMC8_9ACTN</name>
<proteinExistence type="predicted"/>
<dbReference type="Proteomes" id="UP000392064">
    <property type="component" value="Chromosome"/>
</dbReference>
<dbReference type="CDD" id="cd00431">
    <property type="entry name" value="cysteine_hydrolases"/>
    <property type="match status" value="1"/>
</dbReference>
<gene>
    <name evidence="3" type="ORF">GEV26_09435</name>
</gene>
<keyword evidence="4" id="KW-1185">Reference proteome</keyword>
<evidence type="ECO:0000313" key="4">
    <source>
        <dbReference type="Proteomes" id="UP000392064"/>
    </source>
</evidence>
<dbReference type="Pfam" id="PF00857">
    <property type="entry name" value="Isochorismatase"/>
    <property type="match status" value="1"/>
</dbReference>
<dbReference type="EMBL" id="CP045737">
    <property type="protein sequence ID" value="QGG41565.1"/>
    <property type="molecule type" value="Genomic_DNA"/>
</dbReference>
<evidence type="ECO:0000259" key="2">
    <source>
        <dbReference type="Pfam" id="PF00857"/>
    </source>
</evidence>
<evidence type="ECO:0000256" key="1">
    <source>
        <dbReference type="ARBA" id="ARBA00022801"/>
    </source>
</evidence>
<dbReference type="KEGG" id="aef:GEV26_09435"/>
<reference evidence="3 4" key="1">
    <citation type="submission" date="2019-11" db="EMBL/GenBank/DDBJ databases">
        <authorList>
            <person name="Li J."/>
        </authorList>
    </citation>
    <scope>NUCLEOTIDE SEQUENCE [LARGE SCALE GENOMIC DNA]</scope>
    <source>
        <strain evidence="3 4">MF47</strain>
    </source>
</reference>
<protein>
    <submittedName>
        <fullName evidence="3">Isochorismatase family protein</fullName>
    </submittedName>
</protein>
<dbReference type="AlphaFoldDB" id="A0A5Q2MMC8"/>
<dbReference type="RefSeq" id="WP_153652833.1">
    <property type="nucleotide sequence ID" value="NZ_CP045737.1"/>
</dbReference>
<keyword evidence="1" id="KW-0378">Hydrolase</keyword>
<feature type="domain" description="Isochorismatase-like" evidence="2">
    <location>
        <begin position="13"/>
        <end position="197"/>
    </location>
</feature>
<dbReference type="PANTHER" id="PTHR43540">
    <property type="entry name" value="PEROXYUREIDOACRYLATE/UREIDOACRYLATE AMIDOHYDROLASE-RELATED"/>
    <property type="match status" value="1"/>
</dbReference>
<accession>A0A5Q2MMC8</accession>
<dbReference type="Gene3D" id="3.40.50.850">
    <property type="entry name" value="Isochorismatase-like"/>
    <property type="match status" value="1"/>
</dbReference>